<evidence type="ECO:0000313" key="6">
    <source>
        <dbReference type="EMBL" id="QKD43576.1"/>
    </source>
</evidence>
<dbReference type="Gene3D" id="1.10.10.10">
    <property type="entry name" value="Winged helix-like DNA-binding domain superfamily/Winged helix DNA-binding domain"/>
    <property type="match status" value="1"/>
</dbReference>
<dbReference type="Proteomes" id="UP000500755">
    <property type="component" value="Chromosome"/>
</dbReference>
<dbReference type="EMBL" id="CP051298">
    <property type="protein sequence ID" value="QKD43576.1"/>
    <property type="molecule type" value="Genomic_DNA"/>
</dbReference>
<dbReference type="GO" id="GO:0003700">
    <property type="term" value="F:DNA-binding transcription factor activity"/>
    <property type="evidence" value="ECO:0007669"/>
    <property type="project" value="InterPro"/>
</dbReference>
<evidence type="ECO:0000313" key="7">
    <source>
        <dbReference type="Proteomes" id="UP000500755"/>
    </source>
</evidence>
<dbReference type="Pfam" id="PF03466">
    <property type="entry name" value="LysR_substrate"/>
    <property type="match status" value="1"/>
</dbReference>
<protein>
    <submittedName>
        <fullName evidence="6">LysR family transcriptional regulator</fullName>
    </submittedName>
</protein>
<keyword evidence="2" id="KW-0805">Transcription regulation</keyword>
<organism evidence="6 7">
    <name type="scientific">Alicycliphilus denitrificans</name>
    <dbReference type="NCBI Taxonomy" id="179636"/>
    <lineage>
        <taxon>Bacteria</taxon>
        <taxon>Pseudomonadati</taxon>
        <taxon>Pseudomonadota</taxon>
        <taxon>Betaproteobacteria</taxon>
        <taxon>Burkholderiales</taxon>
        <taxon>Comamonadaceae</taxon>
        <taxon>Alicycliphilus</taxon>
    </lineage>
</organism>
<dbReference type="SUPFAM" id="SSF46785">
    <property type="entry name" value="Winged helix' DNA-binding domain"/>
    <property type="match status" value="1"/>
</dbReference>
<evidence type="ECO:0000256" key="3">
    <source>
        <dbReference type="ARBA" id="ARBA00023125"/>
    </source>
</evidence>
<dbReference type="Gene3D" id="3.40.190.10">
    <property type="entry name" value="Periplasmic binding protein-like II"/>
    <property type="match status" value="2"/>
</dbReference>
<proteinExistence type="inferred from homology"/>
<evidence type="ECO:0000256" key="1">
    <source>
        <dbReference type="ARBA" id="ARBA00009437"/>
    </source>
</evidence>
<feature type="domain" description="HTH lysR-type" evidence="5">
    <location>
        <begin position="1"/>
        <end position="52"/>
    </location>
</feature>
<dbReference type="PROSITE" id="PS50931">
    <property type="entry name" value="HTH_LYSR"/>
    <property type="match status" value="1"/>
</dbReference>
<dbReference type="PANTHER" id="PTHR30126">
    <property type="entry name" value="HTH-TYPE TRANSCRIPTIONAL REGULATOR"/>
    <property type="match status" value="1"/>
</dbReference>
<evidence type="ECO:0000259" key="5">
    <source>
        <dbReference type="PROSITE" id="PS50931"/>
    </source>
</evidence>
<sequence length="292" mass="32414">MDFLVLCDTKNFTRAAELRHVSQAAFSRRIQALEVWAKATLVERGTSPVRLTDAGQRLRVSAAEITAKISSARAEVSGTEALEAEHIRIGTTSLLTNLMLPEHWRTWSNGKSLSAHVKVGDVYDLVTELAAGNIDLLIVFQCPSLPLYLDRKRYEAKVLMPDVLRPMASRAWVDSGSFAWPGKESAPVPLMMWPSCDYFGRLVDKVLRDAPSRLVGNRILESSASEVIRAMTARGFCVSWLPERAIMKSGLDCVGIGSDGWSLPLEITAFRDRENDARPLLRLWDSLSESPT</sequence>
<dbReference type="AlphaFoldDB" id="A0A858ZRT9"/>
<evidence type="ECO:0000256" key="4">
    <source>
        <dbReference type="ARBA" id="ARBA00023163"/>
    </source>
</evidence>
<comment type="similarity">
    <text evidence="1">Belongs to the LysR transcriptional regulatory family.</text>
</comment>
<dbReference type="InterPro" id="IPR000847">
    <property type="entry name" value="LysR_HTH_N"/>
</dbReference>
<dbReference type="InterPro" id="IPR036388">
    <property type="entry name" value="WH-like_DNA-bd_sf"/>
</dbReference>
<dbReference type="InterPro" id="IPR036390">
    <property type="entry name" value="WH_DNA-bd_sf"/>
</dbReference>
<reference evidence="6 7" key="1">
    <citation type="submission" date="2020-05" db="EMBL/GenBank/DDBJ databases">
        <title>Complete genome sequence of Alicycliphilus denitrificans DP3.</title>
        <authorList>
            <person name="Chen X."/>
        </authorList>
    </citation>
    <scope>NUCLEOTIDE SEQUENCE [LARGE SCALE GENOMIC DNA]</scope>
    <source>
        <strain evidence="6 7">DP3</strain>
    </source>
</reference>
<dbReference type="Pfam" id="PF00126">
    <property type="entry name" value="HTH_1"/>
    <property type="match status" value="1"/>
</dbReference>
<name>A0A858ZRT9_9BURK</name>
<dbReference type="RefSeq" id="WP_168727820.1">
    <property type="nucleotide sequence ID" value="NZ_CP051298.1"/>
</dbReference>
<dbReference type="InterPro" id="IPR005119">
    <property type="entry name" value="LysR_subst-bd"/>
</dbReference>
<dbReference type="PANTHER" id="PTHR30126:SF2">
    <property type="entry name" value="HTH-TYPE TRANSCRIPTIONAL REGULATOR YJIE"/>
    <property type="match status" value="1"/>
</dbReference>
<dbReference type="SUPFAM" id="SSF53850">
    <property type="entry name" value="Periplasmic binding protein-like II"/>
    <property type="match status" value="1"/>
</dbReference>
<accession>A0A858ZRT9</accession>
<keyword evidence="3" id="KW-0238">DNA-binding</keyword>
<dbReference type="GO" id="GO:0000976">
    <property type="term" value="F:transcription cis-regulatory region binding"/>
    <property type="evidence" value="ECO:0007669"/>
    <property type="project" value="TreeGrafter"/>
</dbReference>
<keyword evidence="4" id="KW-0804">Transcription</keyword>
<evidence type="ECO:0000256" key="2">
    <source>
        <dbReference type="ARBA" id="ARBA00023015"/>
    </source>
</evidence>
<gene>
    <name evidence="6" type="ORF">HF896_08100</name>
</gene>